<gene>
    <name evidence="1" type="ORF">ISF26_04835</name>
</gene>
<dbReference type="EMBL" id="CP063845">
    <property type="protein sequence ID" value="UFP95575.1"/>
    <property type="molecule type" value="Genomic_DNA"/>
</dbReference>
<dbReference type="RefSeq" id="WP_230842803.1">
    <property type="nucleotide sequence ID" value="NZ_CP063845.1"/>
</dbReference>
<accession>A0ABY3PPN0</accession>
<evidence type="ECO:0000313" key="2">
    <source>
        <dbReference type="Proteomes" id="UP001054846"/>
    </source>
</evidence>
<dbReference type="Proteomes" id="UP001054846">
    <property type="component" value="Chromosome"/>
</dbReference>
<proteinExistence type="predicted"/>
<reference evidence="1 2" key="1">
    <citation type="journal article" date="2021" name="Genome Biol. Evol.">
        <title>Complete Genome Sequencing of a Novel Gloeobacter Species from a Waterfall Cave in Mexico.</title>
        <authorList>
            <person name="Saw J.H."/>
            <person name="Cardona T."/>
            <person name="Montejano G."/>
        </authorList>
    </citation>
    <scope>NUCLEOTIDE SEQUENCE [LARGE SCALE GENOMIC DNA]</scope>
    <source>
        <strain evidence="1">MG652769</strain>
    </source>
</reference>
<organism evidence="1 2">
    <name type="scientific">Gloeobacter morelensis MG652769</name>
    <dbReference type="NCBI Taxonomy" id="2781736"/>
    <lineage>
        <taxon>Bacteria</taxon>
        <taxon>Bacillati</taxon>
        <taxon>Cyanobacteriota</taxon>
        <taxon>Cyanophyceae</taxon>
        <taxon>Gloeobacterales</taxon>
        <taxon>Gloeobacteraceae</taxon>
        <taxon>Gloeobacter</taxon>
        <taxon>Gloeobacter morelensis</taxon>
    </lineage>
</organism>
<dbReference type="InterPro" id="IPR009078">
    <property type="entry name" value="Ferritin-like_SF"/>
</dbReference>
<dbReference type="SUPFAM" id="SSF47240">
    <property type="entry name" value="Ferritin-like"/>
    <property type="match status" value="1"/>
</dbReference>
<keyword evidence="2" id="KW-1185">Reference proteome</keyword>
<name>A0ABY3PPN0_9CYAN</name>
<evidence type="ECO:0000313" key="1">
    <source>
        <dbReference type="EMBL" id="UFP95575.1"/>
    </source>
</evidence>
<protein>
    <submittedName>
        <fullName evidence="1">Ferritin-like domain-containing protein</fullName>
    </submittedName>
</protein>
<sequence>MELGSTTHKELFCRSIIDAHEEYNPEELPWPPLEKSALELLRSIPFWEEALYRERQAARIVNAYAEATNDPLVQKAIALQGVEEARHAKLLEVMMSYYDIKVQLRAVEPLPHNLEDAFMSLGYEECLDSFFAFGMYKLASEAQIFPTAIFSIFNRLIDEEARHNLYFINWAAYHQIHTGQGAEVIRSLRSLWYYGQAIGRLVGGFSSGAANSPGFTAHGVSSLSLELTIETFIQTCIDQQERRMAPFDRRLLRPLFMPQLAGFASYVLRLFGQSRWSFHRI</sequence>